<accession>A0A6J4J9D1</accession>
<dbReference type="SUPFAM" id="SSF54593">
    <property type="entry name" value="Glyoxalase/Bleomycin resistance protein/Dihydroxybiphenyl dioxygenase"/>
    <property type="match status" value="1"/>
</dbReference>
<proteinExistence type="predicted"/>
<dbReference type="InterPro" id="IPR029068">
    <property type="entry name" value="Glyas_Bleomycin-R_OHBP_Dase"/>
</dbReference>
<dbReference type="Gene3D" id="3.30.720.110">
    <property type="match status" value="1"/>
</dbReference>
<evidence type="ECO:0000313" key="3">
    <source>
        <dbReference type="EMBL" id="CAA9270299.1"/>
    </source>
</evidence>
<evidence type="ECO:0000256" key="1">
    <source>
        <dbReference type="SAM" id="MobiDB-lite"/>
    </source>
</evidence>
<sequence length="137" mass="15321">MKPGRPRRDRAPVRLPQLPGRTGRAAVARSRGIRHRAPPGRPRRRGPTRRGRLGEAVLMVASNDADDDRPRLLNRSTGQGIYLLVDDVDEHHARAIDAGGTTVFEPEDTEWGTRRARVLDPEGVEWSFGTYPPGETW</sequence>
<dbReference type="PANTHER" id="PTHR34109:SF1">
    <property type="entry name" value="VOC DOMAIN-CONTAINING PROTEIN"/>
    <property type="match status" value="1"/>
</dbReference>
<evidence type="ECO:0000259" key="2">
    <source>
        <dbReference type="Pfam" id="PF00903"/>
    </source>
</evidence>
<dbReference type="PANTHER" id="PTHR34109">
    <property type="entry name" value="BNAUNNG04460D PROTEIN-RELATED"/>
    <property type="match status" value="1"/>
</dbReference>
<dbReference type="AlphaFoldDB" id="A0A6J4J9D1"/>
<dbReference type="EMBL" id="CADCTH010000372">
    <property type="protein sequence ID" value="CAA9270299.1"/>
    <property type="molecule type" value="Genomic_DNA"/>
</dbReference>
<feature type="region of interest" description="Disordered" evidence="1">
    <location>
        <begin position="1"/>
        <end position="52"/>
    </location>
</feature>
<dbReference type="InterPro" id="IPR004360">
    <property type="entry name" value="Glyas_Fos-R_dOase_dom"/>
</dbReference>
<protein>
    <recommendedName>
        <fullName evidence="2">Glyoxalase/fosfomycin resistance/dioxygenase domain-containing protein</fullName>
    </recommendedName>
</protein>
<name>A0A6J4J9D1_9PSEU</name>
<organism evidence="3">
    <name type="scientific">uncultured Actinomycetospora sp</name>
    <dbReference type="NCBI Taxonomy" id="1135996"/>
    <lineage>
        <taxon>Bacteria</taxon>
        <taxon>Bacillati</taxon>
        <taxon>Actinomycetota</taxon>
        <taxon>Actinomycetes</taxon>
        <taxon>Pseudonocardiales</taxon>
        <taxon>Pseudonocardiaceae</taxon>
        <taxon>Actinomycetospora</taxon>
        <taxon>environmental samples</taxon>
    </lineage>
</organism>
<reference evidence="3" key="1">
    <citation type="submission" date="2020-02" db="EMBL/GenBank/DDBJ databases">
        <authorList>
            <person name="Meier V. D."/>
        </authorList>
    </citation>
    <scope>NUCLEOTIDE SEQUENCE</scope>
    <source>
        <strain evidence="3">AVDCRST_MAG54</strain>
    </source>
</reference>
<feature type="domain" description="Glyoxalase/fosfomycin resistance/dioxygenase" evidence="2">
    <location>
        <begin position="54"/>
        <end position="128"/>
    </location>
</feature>
<feature type="compositionally biased region" description="Basic residues" evidence="1">
    <location>
        <begin position="31"/>
        <end position="51"/>
    </location>
</feature>
<gene>
    <name evidence="3" type="ORF">AVDCRST_MAG54-2956</name>
</gene>
<dbReference type="Pfam" id="PF00903">
    <property type="entry name" value="Glyoxalase"/>
    <property type="match status" value="1"/>
</dbReference>